<feature type="region of interest" description="Disordered" evidence="1">
    <location>
        <begin position="77"/>
        <end position="98"/>
    </location>
</feature>
<sequence length="98" mass="11293">MQTFWRYVKIQLVVFVFGIVGPIFLVLFFTTRPDPTMKWAYWAGLIIVFFEVLIALGLTKQSLTEQKPKLSTAQLIEQASARRRSTSRDSDEEFSASE</sequence>
<keyword evidence="2" id="KW-0472">Membrane</keyword>
<feature type="transmembrane region" description="Helical" evidence="2">
    <location>
        <begin position="39"/>
        <end position="59"/>
    </location>
</feature>
<gene>
    <name evidence="3" type="ORF">O6P37_27800</name>
</gene>
<organism evidence="3 4">
    <name type="scientific">Mycobacterium hippophais</name>
    <dbReference type="NCBI Taxonomy" id="3016340"/>
    <lineage>
        <taxon>Bacteria</taxon>
        <taxon>Bacillati</taxon>
        <taxon>Actinomycetota</taxon>
        <taxon>Actinomycetes</taxon>
        <taxon>Mycobacteriales</taxon>
        <taxon>Mycobacteriaceae</taxon>
        <taxon>Mycobacterium</taxon>
    </lineage>
</organism>
<accession>A0ABT4Q1P7</accession>
<evidence type="ECO:0000313" key="3">
    <source>
        <dbReference type="EMBL" id="MCZ8382681.1"/>
    </source>
</evidence>
<reference evidence="3" key="1">
    <citation type="submission" date="2022-12" db="EMBL/GenBank/DDBJ databases">
        <authorList>
            <person name="Deng Y."/>
            <person name="Zhang Y.-Q."/>
        </authorList>
    </citation>
    <scope>NUCLEOTIDE SEQUENCE</scope>
    <source>
        <strain evidence="3">CPCC 205372</strain>
    </source>
</reference>
<dbReference type="Proteomes" id="UP001142153">
    <property type="component" value="Unassembled WGS sequence"/>
</dbReference>
<dbReference type="RefSeq" id="WP_269897102.1">
    <property type="nucleotide sequence ID" value="NZ_JAPZPY010000019.1"/>
</dbReference>
<comment type="caution">
    <text evidence="3">The sequence shown here is derived from an EMBL/GenBank/DDBJ whole genome shotgun (WGS) entry which is preliminary data.</text>
</comment>
<keyword evidence="4" id="KW-1185">Reference proteome</keyword>
<evidence type="ECO:0008006" key="5">
    <source>
        <dbReference type="Google" id="ProtNLM"/>
    </source>
</evidence>
<dbReference type="EMBL" id="JAPZPY010000019">
    <property type="protein sequence ID" value="MCZ8382681.1"/>
    <property type="molecule type" value="Genomic_DNA"/>
</dbReference>
<name>A0ABT4Q1P7_9MYCO</name>
<evidence type="ECO:0000256" key="1">
    <source>
        <dbReference type="SAM" id="MobiDB-lite"/>
    </source>
</evidence>
<protein>
    <recommendedName>
        <fullName evidence="5">Transmembrane protein</fullName>
    </recommendedName>
</protein>
<keyword evidence="2" id="KW-0812">Transmembrane</keyword>
<evidence type="ECO:0000313" key="4">
    <source>
        <dbReference type="Proteomes" id="UP001142153"/>
    </source>
</evidence>
<keyword evidence="2" id="KW-1133">Transmembrane helix</keyword>
<evidence type="ECO:0000256" key="2">
    <source>
        <dbReference type="SAM" id="Phobius"/>
    </source>
</evidence>
<feature type="transmembrane region" description="Helical" evidence="2">
    <location>
        <begin position="12"/>
        <end position="33"/>
    </location>
</feature>
<proteinExistence type="predicted"/>